<evidence type="ECO:0000256" key="1">
    <source>
        <dbReference type="SAM" id="MobiDB-lite"/>
    </source>
</evidence>
<dbReference type="EMBL" id="JN699000">
    <property type="protein sequence ID" value="AER48304.1"/>
    <property type="molecule type" value="Genomic_DNA"/>
</dbReference>
<protein>
    <submittedName>
        <fullName evidence="2">Portal protein</fullName>
    </submittedName>
</protein>
<organism evidence="2 3">
    <name type="scientific">Mycobacterium phage BillKnuckles</name>
    <dbReference type="NCBI Taxonomy" id="2902892"/>
    <lineage>
        <taxon>Viruses</taxon>
        <taxon>Duplodnaviria</taxon>
        <taxon>Heunggongvirae</taxon>
        <taxon>Uroviricota</taxon>
        <taxon>Caudoviricetes</taxon>
        <taxon>Fromanvirus</taxon>
        <taxon>Fromanvirus billknuckles</taxon>
    </lineage>
</organism>
<feature type="compositionally biased region" description="Low complexity" evidence="1">
    <location>
        <begin position="468"/>
        <end position="477"/>
    </location>
</feature>
<dbReference type="Proteomes" id="UP000005655">
    <property type="component" value="Segment"/>
</dbReference>
<reference evidence="2 3" key="1">
    <citation type="journal article" date="2012" name="J. Virol.">
        <title>Complete Genome Sequences of 138 Mycobacteriophages.</title>
        <authorList>
            <consortium name="the Science Education Alliance Phage Hunters Advancing Genomics and Evolutionary Science Program"/>
            <consortium name="the KwaZulu-Natal Research Institute for Tuberculosis and HIV Mycobacterial Genetics Course Students"/>
            <consortium name="the Phage Hunters Integrating Research and Education Program"/>
            <person name="Hatfull G.F."/>
        </authorList>
    </citation>
    <scope>NUCLEOTIDE SEQUENCE [LARGE SCALE GENOMIC DNA]</scope>
</reference>
<feature type="region of interest" description="Disordered" evidence="1">
    <location>
        <begin position="459"/>
        <end position="488"/>
    </location>
</feature>
<proteinExistence type="predicted"/>
<feature type="compositionally biased region" description="Pro residues" evidence="1">
    <location>
        <begin position="478"/>
        <end position="488"/>
    </location>
</feature>
<keyword evidence="3" id="KW-1185">Reference proteome</keyword>
<evidence type="ECO:0000313" key="3">
    <source>
        <dbReference type="Proteomes" id="UP000005655"/>
    </source>
</evidence>
<gene>
    <name evidence="2" type="primary">13</name>
    <name evidence="2" type="ORF">BILLKNUCKLES_13</name>
</gene>
<dbReference type="RefSeq" id="YP_009018240.1">
    <property type="nucleotide sequence ID" value="NC_023739.1"/>
</dbReference>
<name>G8I6G0_9CAUD</name>
<dbReference type="OrthoDB" id="3592at10239"/>
<accession>G8I6G0</accession>
<dbReference type="Pfam" id="PF05133">
    <property type="entry name" value="SPP1_portal"/>
    <property type="match status" value="1"/>
</dbReference>
<dbReference type="GeneID" id="18566194"/>
<sequence>MAETESIDPEKLRDQLLDAFENKQNELKSSKAYYDAERRPDAIGLAVPLDMRKYLAHVGYPRTYVDAIAERQELEGFRIPSANGEEPESGGENDPASELWDWWQANNLDIEATLGHTDALIYGTAYITISMPDPEVDFDVDPEVPLIRVEPPTALYAEVDPRTRKVLYAIRAIYGADGNEIVSATLYLPDTTMTWLRAEGEWEAPTSTPHGLEMVPVIPISNRTRLSDLYGTSEISPELRSVTDAAAQILMNMQGTANLMAIPQRLIFGAKPEELGINAETGQRMFDAYMARILAFEGGEGAHAEQFSAAELRNFVDALDALDRKAASYSGLPPQYLSSSSDNPASAEAIKAAESRLVKKVERKNKIFGGAWEQAMRLAYKMAKGGDIPTEYYRMETVWRDPSTPTYAAKADAAAKLFANGAGLIPRERGWVDMGYTIVEREQMRQWLEQDQKQGLGLIGSLYGASTPEGKPGEAPVGEPPAPEPDAA</sequence>
<dbReference type="InterPro" id="IPR021145">
    <property type="entry name" value="Portal_protein_SPP1_Gp6-like"/>
</dbReference>
<dbReference type="KEGG" id="vg:18566194"/>
<evidence type="ECO:0000313" key="2">
    <source>
        <dbReference type="EMBL" id="AER48304.1"/>
    </source>
</evidence>